<comment type="caution">
    <text evidence="3">The sequence shown here is derived from an EMBL/GenBank/DDBJ whole genome shotgun (WGS) entry which is preliminary data.</text>
</comment>
<feature type="chain" id="PRO_5046481616" evidence="2">
    <location>
        <begin position="24"/>
        <end position="141"/>
    </location>
</feature>
<evidence type="ECO:0000313" key="4">
    <source>
        <dbReference type="Proteomes" id="UP001629214"/>
    </source>
</evidence>
<organism evidence="3 4">
    <name type="scientific">Herbaspirillum rhizosphaerae</name>
    <dbReference type="NCBI Taxonomy" id="346179"/>
    <lineage>
        <taxon>Bacteria</taxon>
        <taxon>Pseudomonadati</taxon>
        <taxon>Pseudomonadota</taxon>
        <taxon>Betaproteobacteria</taxon>
        <taxon>Burkholderiales</taxon>
        <taxon>Oxalobacteraceae</taxon>
        <taxon>Herbaspirillum</taxon>
    </lineage>
</organism>
<feature type="region of interest" description="Disordered" evidence="1">
    <location>
        <begin position="77"/>
        <end position="126"/>
    </location>
</feature>
<dbReference type="Proteomes" id="UP001629214">
    <property type="component" value="Unassembled WGS sequence"/>
</dbReference>
<reference evidence="3 4" key="1">
    <citation type="journal article" date="2024" name="Chem. Sci.">
        <title>Discovery of megapolipeptins by genome mining of a Burkholderiales bacteria collection.</title>
        <authorList>
            <person name="Paulo B.S."/>
            <person name="Recchia M.J.J."/>
            <person name="Lee S."/>
            <person name="Fergusson C.H."/>
            <person name="Romanowski S.B."/>
            <person name="Hernandez A."/>
            <person name="Krull N."/>
            <person name="Liu D.Y."/>
            <person name="Cavanagh H."/>
            <person name="Bos A."/>
            <person name="Gray C.A."/>
            <person name="Murphy B.T."/>
            <person name="Linington R.G."/>
            <person name="Eustaquio A.S."/>
        </authorList>
    </citation>
    <scope>NUCLEOTIDE SEQUENCE [LARGE SCALE GENOMIC DNA]</scope>
    <source>
        <strain evidence="3 4">RL21-008-BIB-B</strain>
    </source>
</reference>
<dbReference type="RefSeq" id="WP_408164752.1">
    <property type="nucleotide sequence ID" value="NZ_JAQQFR010000001.1"/>
</dbReference>
<protein>
    <submittedName>
        <fullName evidence="3">Uncharacterized protein</fullName>
    </submittedName>
</protein>
<dbReference type="EMBL" id="JAQQFR010000001">
    <property type="protein sequence ID" value="MFL9876882.1"/>
    <property type="molecule type" value="Genomic_DNA"/>
</dbReference>
<keyword evidence="4" id="KW-1185">Reference proteome</keyword>
<name>A0ABW8Z180_9BURK</name>
<evidence type="ECO:0000256" key="2">
    <source>
        <dbReference type="SAM" id="SignalP"/>
    </source>
</evidence>
<gene>
    <name evidence="3" type="ORF">PQR63_00705</name>
</gene>
<evidence type="ECO:0000256" key="1">
    <source>
        <dbReference type="SAM" id="MobiDB-lite"/>
    </source>
</evidence>
<accession>A0ABW8Z180</accession>
<feature type="compositionally biased region" description="Basic and acidic residues" evidence="1">
    <location>
        <begin position="77"/>
        <end position="100"/>
    </location>
</feature>
<feature type="signal peptide" evidence="2">
    <location>
        <begin position="1"/>
        <end position="23"/>
    </location>
</feature>
<evidence type="ECO:0000313" key="3">
    <source>
        <dbReference type="EMBL" id="MFL9876882.1"/>
    </source>
</evidence>
<proteinExistence type="predicted"/>
<keyword evidence="2" id="KW-0732">Signal</keyword>
<sequence length="141" mass="15654">MNKHVRIAAASLLLALTSALAFGAENIASDRDIGKAMNLLPPDVQKSLDENAARDAKAATVKEPELSPRCRQLRADIDRAQHGEPETHHNTYPQERRRDGGFVPPPSSIPGIQVDSSNSTLGQIRYSRRARLEDQFQRECR</sequence>